<comment type="subcellular location">
    <subcellularLocation>
        <location evidence="6">Cytoplasm</location>
    </subcellularLocation>
</comment>
<dbReference type="GO" id="GO:0005737">
    <property type="term" value="C:cytoplasm"/>
    <property type="evidence" value="ECO:0007669"/>
    <property type="project" value="UniProtKB-SubCell"/>
</dbReference>
<evidence type="ECO:0000256" key="4">
    <source>
        <dbReference type="ARBA" id="ARBA00022679"/>
    </source>
</evidence>
<reference evidence="9 10" key="1">
    <citation type="submission" date="2019-05" db="EMBL/GenBank/DDBJ databases">
        <title>Colwellia ponticola sp. nov., isolated from seawater.</title>
        <authorList>
            <person name="Yoon J.-H."/>
        </authorList>
    </citation>
    <scope>NUCLEOTIDE SEQUENCE [LARGE SCALE GENOMIC DNA]</scope>
    <source>
        <strain evidence="9 10">OISW-25</strain>
    </source>
</reference>
<keyword evidence="4 6" id="KW-0808">Transferase</keyword>
<feature type="domain" description="Methyltransferase small N-terminal" evidence="8">
    <location>
        <begin position="11"/>
        <end position="178"/>
    </location>
</feature>
<evidence type="ECO:0000259" key="7">
    <source>
        <dbReference type="Pfam" id="PF05175"/>
    </source>
</evidence>
<dbReference type="PROSITE" id="PS00092">
    <property type="entry name" value="N6_MTASE"/>
    <property type="match status" value="1"/>
</dbReference>
<comment type="catalytic activity">
    <reaction evidence="6">
        <text>guanosine(1207) in 16S rRNA + S-adenosyl-L-methionine = N(2)-methylguanosine(1207) in 16S rRNA + S-adenosyl-L-homocysteine + H(+)</text>
        <dbReference type="Rhea" id="RHEA:42736"/>
        <dbReference type="Rhea" id="RHEA-COMP:10213"/>
        <dbReference type="Rhea" id="RHEA-COMP:10214"/>
        <dbReference type="ChEBI" id="CHEBI:15378"/>
        <dbReference type="ChEBI" id="CHEBI:57856"/>
        <dbReference type="ChEBI" id="CHEBI:59789"/>
        <dbReference type="ChEBI" id="CHEBI:74269"/>
        <dbReference type="ChEBI" id="CHEBI:74481"/>
        <dbReference type="EC" id="2.1.1.172"/>
    </reaction>
</comment>
<gene>
    <name evidence="6" type="primary">rsmC</name>
    <name evidence="9" type="ORF">FCS21_01985</name>
</gene>
<evidence type="ECO:0000313" key="9">
    <source>
        <dbReference type="EMBL" id="TMM47762.1"/>
    </source>
</evidence>
<comment type="subunit">
    <text evidence="6">Monomer.</text>
</comment>
<dbReference type="InterPro" id="IPR013675">
    <property type="entry name" value="Mtase_sm_N"/>
</dbReference>
<dbReference type="InterPro" id="IPR007848">
    <property type="entry name" value="Small_mtfrase_dom"/>
</dbReference>
<comment type="caution">
    <text evidence="9">The sequence shown here is derived from an EMBL/GenBank/DDBJ whole genome shotgun (WGS) entry which is preliminary data.</text>
</comment>
<dbReference type="EMBL" id="SZVP01000001">
    <property type="protein sequence ID" value="TMM47762.1"/>
    <property type="molecule type" value="Genomic_DNA"/>
</dbReference>
<dbReference type="SUPFAM" id="SSF53335">
    <property type="entry name" value="S-adenosyl-L-methionine-dependent methyltransferases"/>
    <property type="match status" value="1"/>
</dbReference>
<dbReference type="OrthoDB" id="9816072at2"/>
<keyword evidence="10" id="KW-1185">Reference proteome</keyword>
<evidence type="ECO:0000256" key="3">
    <source>
        <dbReference type="ARBA" id="ARBA00022603"/>
    </source>
</evidence>
<dbReference type="InterPro" id="IPR029063">
    <property type="entry name" value="SAM-dependent_MTases_sf"/>
</dbReference>
<dbReference type="EC" id="2.1.1.172" evidence="6"/>
<evidence type="ECO:0000256" key="6">
    <source>
        <dbReference type="HAMAP-Rule" id="MF_01862"/>
    </source>
</evidence>
<dbReference type="CDD" id="cd02440">
    <property type="entry name" value="AdoMet_MTases"/>
    <property type="match status" value="1"/>
</dbReference>
<dbReference type="AlphaFoldDB" id="A0A8H2PN81"/>
<dbReference type="HAMAP" id="MF_01862">
    <property type="entry name" value="16SrRNA_methyltr_C"/>
    <property type="match status" value="1"/>
</dbReference>
<evidence type="ECO:0000256" key="1">
    <source>
        <dbReference type="ARBA" id="ARBA00022490"/>
    </source>
</evidence>
<dbReference type="Proteomes" id="UP000307702">
    <property type="component" value="Unassembled WGS sequence"/>
</dbReference>
<comment type="similarity">
    <text evidence="6">Belongs to the methyltransferase superfamily. RsmC family.</text>
</comment>
<keyword evidence="5 6" id="KW-0949">S-adenosyl-L-methionine</keyword>
<evidence type="ECO:0000256" key="5">
    <source>
        <dbReference type="ARBA" id="ARBA00022691"/>
    </source>
</evidence>
<evidence type="ECO:0000256" key="2">
    <source>
        <dbReference type="ARBA" id="ARBA00022552"/>
    </source>
</evidence>
<comment type="function">
    <text evidence="6">Specifically methylates the guanine in position 1207 of 16S rRNA in the 30S particle.</text>
</comment>
<keyword evidence="2 6" id="KW-0698">rRNA processing</keyword>
<evidence type="ECO:0000313" key="10">
    <source>
        <dbReference type="Proteomes" id="UP000307702"/>
    </source>
</evidence>
<dbReference type="PANTHER" id="PTHR47816:SF4">
    <property type="entry name" value="RIBOSOMAL RNA SMALL SUBUNIT METHYLTRANSFERASE C"/>
    <property type="match status" value="1"/>
</dbReference>
<feature type="domain" description="Methyltransferase small" evidence="7">
    <location>
        <begin position="187"/>
        <end position="353"/>
    </location>
</feature>
<dbReference type="PANTHER" id="PTHR47816">
    <property type="entry name" value="RIBOSOMAL RNA SMALL SUBUNIT METHYLTRANSFERASE C"/>
    <property type="match status" value="1"/>
</dbReference>
<evidence type="ECO:0000259" key="8">
    <source>
        <dbReference type="Pfam" id="PF08468"/>
    </source>
</evidence>
<sequence>MCCLMSLSNPSQVLLRNSELLVAKLPLLVNLPEDGFIDAYIDLHKPDKISCFNNNFIDYQAITTKHCSTSTDNIVQTTFASTYQTTTCHDVVIIAFPKSKAELNFTLAMLAHCIDETTKILLVGEKKGGIQSAVKLTQHTLSCCQKVDAARHCMLFAGLFKPEKLSAVFDLQAWFTKYQITVDGVTLTIASLPGVFSQQKLDVGTELLLANLPSSITGKVLDFGCGAGVISCFIGKKFNDVQLSLLDVSALALTSAQESLALNSLSGQVFASNSLSDVNEKYQYVVSNPPFHQGVKTHYQASESFLMGIKDKLNKKGCITIVANSFLRYQDIMQAHIGYTQVIIKDKGFTIYQAQLSSK</sequence>
<dbReference type="InterPro" id="IPR046977">
    <property type="entry name" value="RsmC/RlmG"/>
</dbReference>
<keyword evidence="1 6" id="KW-0963">Cytoplasm</keyword>
<dbReference type="InterPro" id="IPR023543">
    <property type="entry name" value="rRNA_ssu_MeTfrase_C"/>
</dbReference>
<dbReference type="GO" id="GO:0003676">
    <property type="term" value="F:nucleic acid binding"/>
    <property type="evidence" value="ECO:0007669"/>
    <property type="project" value="InterPro"/>
</dbReference>
<proteinExistence type="inferred from homology"/>
<dbReference type="Pfam" id="PF05175">
    <property type="entry name" value="MTS"/>
    <property type="match status" value="1"/>
</dbReference>
<dbReference type="Pfam" id="PF08468">
    <property type="entry name" value="MTS_N"/>
    <property type="match status" value="1"/>
</dbReference>
<organism evidence="9 10">
    <name type="scientific">Colwellia ponticola</name>
    <dbReference type="NCBI Taxonomy" id="2304625"/>
    <lineage>
        <taxon>Bacteria</taxon>
        <taxon>Pseudomonadati</taxon>
        <taxon>Pseudomonadota</taxon>
        <taxon>Gammaproteobacteria</taxon>
        <taxon>Alteromonadales</taxon>
        <taxon>Colwelliaceae</taxon>
        <taxon>Colwellia</taxon>
    </lineage>
</organism>
<accession>A0A8H2PN81</accession>
<protein>
    <recommendedName>
        <fullName evidence="6">Ribosomal RNA small subunit methyltransferase C</fullName>
        <ecNumber evidence="6">2.1.1.172</ecNumber>
    </recommendedName>
    <alternativeName>
        <fullName evidence="6">16S rRNA m2G1207 methyltransferase</fullName>
    </alternativeName>
    <alternativeName>
        <fullName evidence="6">rRNA (guanine-N(2)-)-methyltransferase RsmC</fullName>
    </alternativeName>
</protein>
<keyword evidence="3 6" id="KW-0489">Methyltransferase</keyword>
<dbReference type="Gene3D" id="3.40.50.150">
    <property type="entry name" value="Vaccinia Virus protein VP39"/>
    <property type="match status" value="2"/>
</dbReference>
<dbReference type="GO" id="GO:0052914">
    <property type="term" value="F:16S rRNA (guanine(1207)-N(2))-methyltransferase activity"/>
    <property type="evidence" value="ECO:0007669"/>
    <property type="project" value="UniProtKB-EC"/>
</dbReference>
<dbReference type="InterPro" id="IPR002052">
    <property type="entry name" value="DNA_methylase_N6_adenine_CS"/>
</dbReference>
<name>A0A8H2PN81_9GAMM</name>